<evidence type="ECO:0000256" key="1">
    <source>
        <dbReference type="SAM" id="MobiDB-lite"/>
    </source>
</evidence>
<evidence type="ECO:0000259" key="3">
    <source>
        <dbReference type="PROSITE" id="PS51752"/>
    </source>
</evidence>
<dbReference type="Proteomes" id="UP000028582">
    <property type="component" value="Unassembled WGS sequence"/>
</dbReference>
<feature type="domain" description="Jacalin-type lectin" evidence="3">
    <location>
        <begin position="21"/>
        <end position="171"/>
    </location>
</feature>
<reference evidence="4 5" key="1">
    <citation type="submission" date="2013-11" db="EMBL/GenBank/DDBJ databases">
        <title>The Genome Sequence of Phytophthora parasitica P1976.</title>
        <authorList>
            <consortium name="The Broad Institute Genomics Platform"/>
            <person name="Russ C."/>
            <person name="Tyler B."/>
            <person name="Panabieres F."/>
            <person name="Shan W."/>
            <person name="Tripathy S."/>
            <person name="Grunwald N."/>
            <person name="Machado M."/>
            <person name="Johnson C.S."/>
            <person name="Walker B."/>
            <person name="Young S."/>
            <person name="Zeng Q."/>
            <person name="Gargeya S."/>
            <person name="Fitzgerald M."/>
            <person name="Haas B."/>
            <person name="Abouelleil A."/>
            <person name="Allen A.W."/>
            <person name="Alvarado L."/>
            <person name="Arachchi H.M."/>
            <person name="Berlin A.M."/>
            <person name="Chapman S.B."/>
            <person name="Gainer-Dewar J."/>
            <person name="Goldberg J."/>
            <person name="Griggs A."/>
            <person name="Gujja S."/>
            <person name="Hansen M."/>
            <person name="Howarth C."/>
            <person name="Imamovic A."/>
            <person name="Ireland A."/>
            <person name="Larimer J."/>
            <person name="McCowan C."/>
            <person name="Murphy C."/>
            <person name="Pearson M."/>
            <person name="Poon T.W."/>
            <person name="Priest M."/>
            <person name="Roberts A."/>
            <person name="Saif S."/>
            <person name="Shea T."/>
            <person name="Sisk P."/>
            <person name="Sykes S."/>
            <person name="Wortman J."/>
            <person name="Nusbaum C."/>
            <person name="Birren B."/>
        </authorList>
    </citation>
    <scope>NUCLEOTIDE SEQUENCE [LARGE SCALE GENOMIC DNA]</scope>
    <source>
        <strain evidence="4 5">P1976</strain>
    </source>
</reference>
<feature type="signal peptide" evidence="2">
    <location>
        <begin position="1"/>
        <end position="20"/>
    </location>
</feature>
<dbReference type="InterPro" id="IPR001229">
    <property type="entry name" value="Jacalin-like_lectin_dom"/>
</dbReference>
<feature type="region of interest" description="Disordered" evidence="1">
    <location>
        <begin position="126"/>
        <end position="145"/>
    </location>
</feature>
<dbReference type="PROSITE" id="PS51752">
    <property type="entry name" value="JACALIN_LECTIN"/>
    <property type="match status" value="1"/>
</dbReference>
<feature type="chain" id="PRO_5001753646" description="Jacalin-type lectin domain-containing protein" evidence="2">
    <location>
        <begin position="21"/>
        <end position="176"/>
    </location>
</feature>
<dbReference type="AlphaFoldDB" id="A0A080ZTL6"/>
<evidence type="ECO:0000313" key="4">
    <source>
        <dbReference type="EMBL" id="ETO69977.1"/>
    </source>
</evidence>
<protein>
    <recommendedName>
        <fullName evidence="3">Jacalin-type lectin domain-containing protein</fullName>
    </recommendedName>
</protein>
<organism evidence="4 5">
    <name type="scientific">Phytophthora nicotianae P1976</name>
    <dbReference type="NCBI Taxonomy" id="1317066"/>
    <lineage>
        <taxon>Eukaryota</taxon>
        <taxon>Sar</taxon>
        <taxon>Stramenopiles</taxon>
        <taxon>Oomycota</taxon>
        <taxon>Peronosporomycetes</taxon>
        <taxon>Peronosporales</taxon>
        <taxon>Peronosporaceae</taxon>
        <taxon>Phytophthora</taxon>
    </lineage>
</organism>
<evidence type="ECO:0000313" key="5">
    <source>
        <dbReference type="Proteomes" id="UP000028582"/>
    </source>
</evidence>
<accession>A0A080ZTL6</accession>
<evidence type="ECO:0000256" key="2">
    <source>
        <dbReference type="SAM" id="SignalP"/>
    </source>
</evidence>
<dbReference type="Pfam" id="PF01419">
    <property type="entry name" value="Jacalin"/>
    <property type="match status" value="1"/>
</dbReference>
<comment type="caution">
    <text evidence="4">The sequence shown here is derived from an EMBL/GenBank/DDBJ whole genome shotgun (WGS) entry which is preliminary data.</text>
</comment>
<name>A0A080ZTL6_PHYNI</name>
<gene>
    <name evidence="4" type="ORF">F444_13500</name>
</gene>
<proteinExistence type="predicted"/>
<dbReference type="SUPFAM" id="SSF51101">
    <property type="entry name" value="Mannose-binding lectins"/>
    <property type="match status" value="1"/>
</dbReference>
<dbReference type="EMBL" id="ANJA01002439">
    <property type="protein sequence ID" value="ETO69977.1"/>
    <property type="molecule type" value="Genomic_DNA"/>
</dbReference>
<sequence length="176" mass="18967">MKSTPQVLAALAIVVVGTAALQEGIIIGKTFGGPHGDEYSDYHLVTADQMVHCLTIRFADRVDAVSLNVTDPAGQKTTFYHGGEDGDPKTHCLADNEHFTGYQAHWGKYYRKTRLMYVEFTTDKGETISGGTPTDDSGSKGKDTAPSGYQLGGFVGYSGNELDSMGAIWTRIKPVV</sequence>
<dbReference type="Gene3D" id="2.100.10.30">
    <property type="entry name" value="Jacalin-like lectin domain"/>
    <property type="match status" value="1"/>
</dbReference>
<dbReference type="InterPro" id="IPR036404">
    <property type="entry name" value="Jacalin-like_lectin_dom_sf"/>
</dbReference>
<keyword evidence="2" id="KW-0732">Signal</keyword>